<reference evidence="2" key="1">
    <citation type="submission" date="2025-08" db="UniProtKB">
        <authorList>
            <consortium name="RefSeq"/>
        </authorList>
    </citation>
    <scope>IDENTIFICATION</scope>
    <source>
        <tissue evidence="2">Young leaves</tissue>
    </source>
</reference>
<dbReference type="RefSeq" id="XP_022990863.1">
    <property type="nucleotide sequence ID" value="XM_023135095.1"/>
</dbReference>
<dbReference type="AlphaFoldDB" id="A0A6J1JUJ3"/>
<gene>
    <name evidence="2" type="primary">LOC111487627</name>
</gene>
<dbReference type="PANTHER" id="PTHR34133:SF8">
    <property type="entry name" value="OS07G0633000 PROTEIN"/>
    <property type="match status" value="1"/>
</dbReference>
<protein>
    <submittedName>
        <fullName evidence="2">Uncharacterized protein LOC111487627</fullName>
    </submittedName>
</protein>
<proteinExistence type="predicted"/>
<dbReference type="PANTHER" id="PTHR34133">
    <property type="entry name" value="OS07G0633000 PROTEIN"/>
    <property type="match status" value="1"/>
</dbReference>
<name>A0A6J1JUJ3_CUCMA</name>
<dbReference type="GeneID" id="111487627"/>
<sequence>MMLYSITQQPGLCVKNGVVLQKSHLKNQKMSRWKCFAVSKACLSVSLRSFSDIPLYEPQGKASFDQYLEDKPRLVKAAFPGKSEQLNQEEWRIETPKIEFLFLKIWPTIDIKIISKTSGEGYPSDVPHNITRVLDLQMTNWELNGIQRDYMPSSANVCSRGAIYSEKFGIRSRLKFQLQINLSFHIPDALTFIPKDVFQSIVETGLKAMVEDVKLKAMDRLVEDYCAFRKEKKK</sequence>
<dbReference type="KEGG" id="cmax:111487627"/>
<dbReference type="Proteomes" id="UP000504608">
    <property type="component" value="Unplaced"/>
</dbReference>
<dbReference type="Pfam" id="PF09366">
    <property type="entry name" value="DUF1997"/>
    <property type="match status" value="1"/>
</dbReference>
<keyword evidence="1" id="KW-1185">Reference proteome</keyword>
<accession>A0A6J1JUJ3</accession>
<evidence type="ECO:0000313" key="2">
    <source>
        <dbReference type="RefSeq" id="XP_022990863.1"/>
    </source>
</evidence>
<dbReference type="OrthoDB" id="496281at2759"/>
<organism evidence="1 2">
    <name type="scientific">Cucurbita maxima</name>
    <name type="common">Pumpkin</name>
    <name type="synonym">Winter squash</name>
    <dbReference type="NCBI Taxonomy" id="3661"/>
    <lineage>
        <taxon>Eukaryota</taxon>
        <taxon>Viridiplantae</taxon>
        <taxon>Streptophyta</taxon>
        <taxon>Embryophyta</taxon>
        <taxon>Tracheophyta</taxon>
        <taxon>Spermatophyta</taxon>
        <taxon>Magnoliopsida</taxon>
        <taxon>eudicotyledons</taxon>
        <taxon>Gunneridae</taxon>
        <taxon>Pentapetalae</taxon>
        <taxon>rosids</taxon>
        <taxon>fabids</taxon>
        <taxon>Cucurbitales</taxon>
        <taxon>Cucurbitaceae</taxon>
        <taxon>Cucurbiteae</taxon>
        <taxon>Cucurbita</taxon>
    </lineage>
</organism>
<evidence type="ECO:0000313" key="1">
    <source>
        <dbReference type="Proteomes" id="UP000504608"/>
    </source>
</evidence>
<dbReference type="InterPro" id="IPR018971">
    <property type="entry name" value="DUF1997"/>
</dbReference>